<organism evidence="2 3">
    <name type="scientific">Orchesella dallaii</name>
    <dbReference type="NCBI Taxonomy" id="48710"/>
    <lineage>
        <taxon>Eukaryota</taxon>
        <taxon>Metazoa</taxon>
        <taxon>Ecdysozoa</taxon>
        <taxon>Arthropoda</taxon>
        <taxon>Hexapoda</taxon>
        <taxon>Collembola</taxon>
        <taxon>Entomobryomorpha</taxon>
        <taxon>Entomobryoidea</taxon>
        <taxon>Orchesellidae</taxon>
        <taxon>Orchesellinae</taxon>
        <taxon>Orchesella</taxon>
    </lineage>
</organism>
<dbReference type="Proteomes" id="UP001642540">
    <property type="component" value="Unassembled WGS sequence"/>
</dbReference>
<dbReference type="PIRSF" id="PIRSF002703">
    <property type="entry name" value="Thaumatin"/>
    <property type="match status" value="1"/>
</dbReference>
<dbReference type="InterPro" id="IPR037176">
    <property type="entry name" value="Osmotin/thaumatin-like_sf"/>
</dbReference>
<dbReference type="PROSITE" id="PS51367">
    <property type="entry name" value="THAUMATIN_2"/>
    <property type="match status" value="1"/>
</dbReference>
<protein>
    <submittedName>
        <fullName evidence="2">Uncharacterized protein</fullName>
    </submittedName>
</protein>
<reference evidence="2 3" key="1">
    <citation type="submission" date="2024-08" db="EMBL/GenBank/DDBJ databases">
        <authorList>
            <person name="Cucini C."/>
            <person name="Frati F."/>
        </authorList>
    </citation>
    <scope>NUCLEOTIDE SEQUENCE [LARGE SCALE GENOMIC DNA]</scope>
</reference>
<evidence type="ECO:0000313" key="2">
    <source>
        <dbReference type="EMBL" id="CAL8128829.1"/>
    </source>
</evidence>
<comment type="caution">
    <text evidence="2">The sequence shown here is derived from an EMBL/GenBank/DDBJ whole genome shotgun (WGS) entry which is preliminary data.</text>
</comment>
<dbReference type="SUPFAM" id="SSF49870">
    <property type="entry name" value="Osmotin, thaumatin-like protein"/>
    <property type="match status" value="1"/>
</dbReference>
<gene>
    <name evidence="2" type="ORF">ODALV1_LOCUS22594</name>
</gene>
<dbReference type="SMART" id="SM00205">
    <property type="entry name" value="THN"/>
    <property type="match status" value="1"/>
</dbReference>
<dbReference type="InterPro" id="IPR001938">
    <property type="entry name" value="Thaumatin"/>
</dbReference>
<dbReference type="EMBL" id="CAXLJM020000075">
    <property type="protein sequence ID" value="CAL8128829.1"/>
    <property type="molecule type" value="Genomic_DNA"/>
</dbReference>
<dbReference type="PANTHER" id="PTHR31013">
    <property type="entry name" value="THAUMATIN FAMILY PROTEIN-RELATED"/>
    <property type="match status" value="1"/>
</dbReference>
<accession>A0ABP1RIL7</accession>
<proteinExistence type="predicted"/>
<keyword evidence="1" id="KW-0732">Signal</keyword>
<feature type="chain" id="PRO_5046180224" evidence="1">
    <location>
        <begin position="23"/>
        <end position="267"/>
    </location>
</feature>
<dbReference type="Gene3D" id="2.60.110.10">
    <property type="entry name" value="Thaumatin"/>
    <property type="match status" value="1"/>
</dbReference>
<evidence type="ECO:0000313" key="3">
    <source>
        <dbReference type="Proteomes" id="UP001642540"/>
    </source>
</evidence>
<keyword evidence="3" id="KW-1185">Reference proteome</keyword>
<sequence length="267" mass="29624">MQIRSSIFVAALAIIVPSFVDGARQIKFTNKCDKSIWISPLSHPFGLQLTPDTKKLENGKDFSYQIPDEGWTGKFWPRIGCDEKGDNCQVGSSVPFCSLKKCDPSADTKVLFHFPQINNGKEVIYYLNLMEGYTISAEVVPSRTSATCNKTRCAVSLDSCPKAEGTLGDLRVTKNGSAVMCLAPILKWSHPLPFGFGRNAEEGDGKWYSCLPQVVSPEECRNNIGAKTEYVKQVHRDCPTGFAYSHDDEGQFHNCSNDVNFEVNFCI</sequence>
<dbReference type="Pfam" id="PF00314">
    <property type="entry name" value="Thaumatin"/>
    <property type="match status" value="1"/>
</dbReference>
<name>A0ABP1RIL7_9HEXA</name>
<evidence type="ECO:0000256" key="1">
    <source>
        <dbReference type="SAM" id="SignalP"/>
    </source>
</evidence>
<feature type="signal peptide" evidence="1">
    <location>
        <begin position="1"/>
        <end position="22"/>
    </location>
</feature>
<dbReference type="PANTHER" id="PTHR31013:SF2">
    <property type="entry name" value="THAUMATIN-LIKE PROTEIN"/>
    <property type="match status" value="1"/>
</dbReference>